<keyword evidence="2" id="KW-0418">Kinase</keyword>
<keyword evidence="3" id="KW-1185">Reference proteome</keyword>
<dbReference type="GO" id="GO:0016301">
    <property type="term" value="F:kinase activity"/>
    <property type="evidence" value="ECO:0007669"/>
    <property type="project" value="UniProtKB-KW"/>
</dbReference>
<feature type="transmembrane region" description="Helical" evidence="1">
    <location>
        <begin position="77"/>
        <end position="96"/>
    </location>
</feature>
<feature type="transmembrane region" description="Helical" evidence="1">
    <location>
        <begin position="140"/>
        <end position="163"/>
    </location>
</feature>
<keyword evidence="1" id="KW-1133">Transmembrane helix</keyword>
<keyword evidence="1" id="KW-0812">Transmembrane</keyword>
<evidence type="ECO:0000256" key="1">
    <source>
        <dbReference type="SAM" id="Phobius"/>
    </source>
</evidence>
<feature type="transmembrane region" description="Helical" evidence="1">
    <location>
        <begin position="224"/>
        <end position="247"/>
    </location>
</feature>
<evidence type="ECO:0000313" key="2">
    <source>
        <dbReference type="EMBL" id="KAE8653860.1"/>
    </source>
</evidence>
<dbReference type="AlphaFoldDB" id="A0A6A2WL01"/>
<evidence type="ECO:0000313" key="3">
    <source>
        <dbReference type="Proteomes" id="UP000436088"/>
    </source>
</evidence>
<comment type="caution">
    <text evidence="2">The sequence shown here is derived from an EMBL/GenBank/DDBJ whole genome shotgun (WGS) entry which is preliminary data.</text>
</comment>
<feature type="transmembrane region" description="Helical" evidence="1">
    <location>
        <begin position="46"/>
        <end position="65"/>
    </location>
</feature>
<reference evidence="2" key="1">
    <citation type="submission" date="2019-09" db="EMBL/GenBank/DDBJ databases">
        <title>Draft genome information of white flower Hibiscus syriacus.</title>
        <authorList>
            <person name="Kim Y.-M."/>
        </authorList>
    </citation>
    <scope>NUCLEOTIDE SEQUENCE [LARGE SCALE GENOMIC DNA]</scope>
    <source>
        <strain evidence="2">YM2019G1</strain>
    </source>
</reference>
<dbReference type="Proteomes" id="UP000436088">
    <property type="component" value="Unassembled WGS sequence"/>
</dbReference>
<proteinExistence type="predicted"/>
<sequence length="300" mass="34115">MSKDVEDPVNDGLEVLALLDTASQLLFSIINKWAVMKFPYPGALTALQYLTSGAGVLICGWFKVIEHDRLDLRLWRFLPAAIIFYLSLFTNSELLLHANVDTFIVFDQQFPCLLQWEDSFLAPTMAFIEDMGLWPPSLEAVFFMFLLITSSHYCLYLGVAYLVSMSIDFVYIKHVVMTIDLNTWGLVLYNNLEALLLFPLELLIMGELKKISMKSQMSPIGTLLKWFCLWACRVYLGCPYLSLGFLAEGKFLLQVVMYQQSTSNNPKAVNVATARDRGTTELLEMQSNTGKEHKKEVTEI</sequence>
<organism evidence="2 3">
    <name type="scientific">Hibiscus syriacus</name>
    <name type="common">Rose of Sharon</name>
    <dbReference type="NCBI Taxonomy" id="106335"/>
    <lineage>
        <taxon>Eukaryota</taxon>
        <taxon>Viridiplantae</taxon>
        <taxon>Streptophyta</taxon>
        <taxon>Embryophyta</taxon>
        <taxon>Tracheophyta</taxon>
        <taxon>Spermatophyta</taxon>
        <taxon>Magnoliopsida</taxon>
        <taxon>eudicotyledons</taxon>
        <taxon>Gunneridae</taxon>
        <taxon>Pentapetalae</taxon>
        <taxon>rosids</taxon>
        <taxon>malvids</taxon>
        <taxon>Malvales</taxon>
        <taxon>Malvaceae</taxon>
        <taxon>Malvoideae</taxon>
        <taxon>Hibiscus</taxon>
    </lineage>
</organism>
<accession>A0A6A2WL01</accession>
<keyword evidence="2" id="KW-0808">Transferase</keyword>
<feature type="transmembrane region" description="Helical" evidence="1">
    <location>
        <begin position="184"/>
        <end position="204"/>
    </location>
</feature>
<gene>
    <name evidence="2" type="ORF">F3Y22_tig00117056pilonHSYRG00369</name>
</gene>
<name>A0A6A2WL01_HIBSY</name>
<dbReference type="EMBL" id="VEPZ02001788">
    <property type="protein sequence ID" value="KAE8653860.1"/>
    <property type="molecule type" value="Genomic_DNA"/>
</dbReference>
<protein>
    <submittedName>
        <fullName evidence="2">Nucleoside diphosphate kinase 2</fullName>
    </submittedName>
</protein>
<keyword evidence="1" id="KW-0472">Membrane</keyword>